<evidence type="ECO:0000256" key="1">
    <source>
        <dbReference type="SAM" id="SignalP"/>
    </source>
</evidence>
<evidence type="ECO:0000313" key="3">
    <source>
        <dbReference type="EMBL" id="TPX48114.1"/>
    </source>
</evidence>
<sequence>MKRVKTMLLQCILSAVVSSCLLRPSEAVKHGNCFPYDAQSKNSSLICEGDFVSIGTVWIDNSPRYWGIRQQPERDYQNQRVATTTDLNDTTTSFQIFPMAPWTKGTPPGWSATPKYIHDSLEKGPIYPFKLKDAKGRWLKSNPPVTVQDGKYASLYVDNMQSATDNSHAELFYVPNYIYTLRSSSSGNAPSGWILRSEDGVVIWKNGYNYNRMKKRDVIENVEEVEEVEDIEEDVIDESYGDDDDQGQESRLQRRFFGLFKKKSKPKDGSENDELILDLNGPLPSNYPGCETLSLWTIEQTLSPPAYTGYIEKVVDVKYDLDQALKRLVLSNEVEPNNNNASIVNSSPTEQNLVITMSTSKSNSWTFSRDRRYSFSSTGSTWVGLPGLGTGMQMSVSSEFSRTAGSGQSNSSSTHFSVSVMVPVPPVSIMSGQLWLTKAEIRNVPLTYSVVRQWPNGDQVSFDVHDSVDVVQYYDAVICISKALNISLGVTPGCIPPPFRMWSSNGTEVVLPFITKQ</sequence>
<evidence type="ECO:0000313" key="2">
    <source>
        <dbReference type="EMBL" id="TPX41967.1"/>
    </source>
</evidence>
<dbReference type="OrthoDB" id="2175008at2759"/>
<accession>A0A507D9C7</accession>
<dbReference type="InterPro" id="IPR053237">
    <property type="entry name" value="Natterin_C"/>
</dbReference>
<dbReference type="VEuPathDB" id="FungiDB:SeMB42_g03118"/>
<dbReference type="AlphaFoldDB" id="A0A507D9C7"/>
<feature type="chain" id="PRO_5036131037" evidence="1">
    <location>
        <begin position="28"/>
        <end position="517"/>
    </location>
</feature>
<proteinExistence type="predicted"/>
<dbReference type="SUPFAM" id="SSF56973">
    <property type="entry name" value="Aerolisin/ETX pore-forming domain"/>
    <property type="match status" value="1"/>
</dbReference>
<reference evidence="4 5" key="1">
    <citation type="journal article" date="2019" name="Sci. Rep.">
        <title>Comparative genomics of chytrid fungi reveal insights into the obligate biotrophic and pathogenic lifestyle of Synchytrium endobioticum.</title>
        <authorList>
            <person name="van de Vossenberg B.T.L.H."/>
            <person name="Warris S."/>
            <person name="Nguyen H.D.T."/>
            <person name="van Gent-Pelzer M.P.E."/>
            <person name="Joly D.L."/>
            <person name="van de Geest H.C."/>
            <person name="Bonants P.J.M."/>
            <person name="Smith D.S."/>
            <person name="Levesque C.A."/>
            <person name="van der Lee T.A.J."/>
        </authorList>
    </citation>
    <scope>NUCLEOTIDE SEQUENCE [LARGE SCALE GENOMIC DNA]</scope>
    <source>
        <strain evidence="2 5">LEV6574</strain>
        <strain evidence="3 4">MB42</strain>
    </source>
</reference>
<keyword evidence="4" id="KW-1185">Reference proteome</keyword>
<name>A0A507D9C7_9FUNG</name>
<keyword evidence="1" id="KW-0732">Signal</keyword>
<evidence type="ECO:0000313" key="5">
    <source>
        <dbReference type="Proteomes" id="UP000320475"/>
    </source>
</evidence>
<dbReference type="EMBL" id="QEAM01000293">
    <property type="protein sequence ID" value="TPX41967.1"/>
    <property type="molecule type" value="Genomic_DNA"/>
</dbReference>
<gene>
    <name evidence="2" type="ORF">SeLEV6574_g05828</name>
    <name evidence="3" type="ORF">SeMB42_g03118</name>
</gene>
<protein>
    <submittedName>
        <fullName evidence="3">Uncharacterized protein</fullName>
    </submittedName>
</protein>
<dbReference type="EMBL" id="QEAN01000106">
    <property type="protein sequence ID" value="TPX48114.1"/>
    <property type="molecule type" value="Genomic_DNA"/>
</dbReference>
<dbReference type="Proteomes" id="UP000320475">
    <property type="component" value="Unassembled WGS sequence"/>
</dbReference>
<dbReference type="Gene3D" id="2.170.15.10">
    <property type="entry name" value="Proaerolysin, chain A, domain 3"/>
    <property type="match status" value="1"/>
</dbReference>
<dbReference type="PROSITE" id="PS51257">
    <property type="entry name" value="PROKAR_LIPOPROTEIN"/>
    <property type="match status" value="1"/>
</dbReference>
<organism evidence="3 4">
    <name type="scientific">Synchytrium endobioticum</name>
    <dbReference type="NCBI Taxonomy" id="286115"/>
    <lineage>
        <taxon>Eukaryota</taxon>
        <taxon>Fungi</taxon>
        <taxon>Fungi incertae sedis</taxon>
        <taxon>Chytridiomycota</taxon>
        <taxon>Chytridiomycota incertae sedis</taxon>
        <taxon>Chytridiomycetes</taxon>
        <taxon>Synchytriales</taxon>
        <taxon>Synchytriaceae</taxon>
        <taxon>Synchytrium</taxon>
    </lineage>
</organism>
<comment type="caution">
    <text evidence="3">The sequence shown here is derived from an EMBL/GenBank/DDBJ whole genome shotgun (WGS) entry which is preliminary data.</text>
</comment>
<evidence type="ECO:0000313" key="4">
    <source>
        <dbReference type="Proteomes" id="UP000317494"/>
    </source>
</evidence>
<dbReference type="Proteomes" id="UP000317494">
    <property type="component" value="Unassembled WGS sequence"/>
</dbReference>
<dbReference type="PANTHER" id="PTHR39244">
    <property type="entry name" value="NATTERIN-4"/>
    <property type="match status" value="1"/>
</dbReference>
<feature type="signal peptide" evidence="1">
    <location>
        <begin position="1"/>
        <end position="27"/>
    </location>
</feature>
<dbReference type="PANTHER" id="PTHR39244:SF5">
    <property type="entry name" value="NATTERIN-3-LIKE"/>
    <property type="match status" value="1"/>
</dbReference>